<evidence type="ECO:0000256" key="2">
    <source>
        <dbReference type="ARBA" id="ARBA00001966"/>
    </source>
</evidence>
<gene>
    <name evidence="12" type="ORF">DVS28_a4266</name>
</gene>
<evidence type="ECO:0000256" key="8">
    <source>
        <dbReference type="ARBA" id="ARBA00023004"/>
    </source>
</evidence>
<dbReference type="Gene3D" id="3.50.50.60">
    <property type="entry name" value="FAD/NAD(P)-binding domain"/>
    <property type="match status" value="1"/>
</dbReference>
<evidence type="ECO:0000256" key="3">
    <source>
        <dbReference type="ARBA" id="ARBA00011048"/>
    </source>
</evidence>
<sequence length="646" mass="68841">MTDLFDPITVGTISLDHRMVMPPHSGGRGALLGRDVQFERFCAYWVQRVEAGVQWVGGAPTFVRNPLVPGFEPTGVGAMADGTFRQSGYVERLAEYSRRLHTAGGWSTVQMVLQGGLPTAPSATLSGHRDHQVPHALDLDEMSWLVREYGESAALAADGDADVIELHANHDDVLQWFLSPRTNRRTDAYGGSPENRRRLLREVVEAIRARIARPITVGLRLCVDEMIEGGYGLEECQQLLAAFTAEGTVDYFSLDVGNNWGAPSYVAPNTYGPAQWAALCAEAGTATDLPILYAGRVGDVATARQVIADGHADLVGVVRALIAEPRLLELAKQGEEGNARPCIGVQDCLSRRVVEHLPFACAVNPHVGREHEGPLPRVEQARSILVIGGGPAGTEVAALAAERGHRVQLWERDDHLGGQLAVAARARMNAPYADWIGWQARRLDALGVEVRFGVDADETAVLEEGTDVVVVATGASPRLPDADGLDQPHVLTAVDVLQGAGVGHRVVVIAEDDRPVPLAVADHLAGAGHAVTVVHGSPDPSPLTNKYTIGGILARLDAEGGRLVPHARLVAVDGPTVHLANVYSGRPFQLDDVNTVVLACGAVPRAGLHTALRGRVSSLHLLGDAFAPRRLVAATRQAFALVAGLD</sequence>
<reference evidence="12 13" key="1">
    <citation type="submission" date="2018-09" db="EMBL/GenBank/DDBJ databases">
        <title>Complete genome sequence of Euzebya sp. DY32-46 isolated from seawater of Pacific Ocean.</title>
        <authorList>
            <person name="Xu L."/>
            <person name="Wu Y.-H."/>
            <person name="Xu X.-W."/>
        </authorList>
    </citation>
    <scope>NUCLEOTIDE SEQUENCE [LARGE SCALE GENOMIC DNA]</scope>
    <source>
        <strain evidence="12 13">DY32-46</strain>
    </source>
</reference>
<dbReference type="GO" id="GO:0046872">
    <property type="term" value="F:metal ion binding"/>
    <property type="evidence" value="ECO:0007669"/>
    <property type="project" value="UniProtKB-KW"/>
</dbReference>
<organism evidence="12 13">
    <name type="scientific">Euzebya pacifica</name>
    <dbReference type="NCBI Taxonomy" id="1608957"/>
    <lineage>
        <taxon>Bacteria</taxon>
        <taxon>Bacillati</taxon>
        <taxon>Actinomycetota</taxon>
        <taxon>Nitriliruptoria</taxon>
        <taxon>Euzebyales</taxon>
    </lineage>
</organism>
<dbReference type="InterPro" id="IPR001155">
    <property type="entry name" value="OxRdtase_FMN_N"/>
</dbReference>
<keyword evidence="7" id="KW-0560">Oxidoreductase</keyword>
<dbReference type="InterPro" id="IPR036188">
    <property type="entry name" value="FAD/NAD-bd_sf"/>
</dbReference>
<dbReference type="PANTHER" id="PTHR42917">
    <property type="entry name" value="2,4-DIENOYL-COA REDUCTASE"/>
    <property type="match status" value="1"/>
</dbReference>
<dbReference type="OrthoDB" id="3169239at2"/>
<dbReference type="Pfam" id="PF07992">
    <property type="entry name" value="Pyr_redox_2"/>
    <property type="match status" value="1"/>
</dbReference>
<dbReference type="GO" id="GO:0016491">
    <property type="term" value="F:oxidoreductase activity"/>
    <property type="evidence" value="ECO:0007669"/>
    <property type="project" value="UniProtKB-KW"/>
</dbReference>
<proteinExistence type="inferred from homology"/>
<dbReference type="GO" id="GO:0051536">
    <property type="term" value="F:iron-sulfur cluster binding"/>
    <property type="evidence" value="ECO:0007669"/>
    <property type="project" value="UniProtKB-KW"/>
</dbReference>
<dbReference type="Pfam" id="PF00724">
    <property type="entry name" value="Oxidored_FMN"/>
    <property type="match status" value="1"/>
</dbReference>
<keyword evidence="4" id="KW-0285">Flavoprotein</keyword>
<evidence type="ECO:0000259" key="10">
    <source>
        <dbReference type="Pfam" id="PF00724"/>
    </source>
</evidence>
<evidence type="ECO:0000259" key="11">
    <source>
        <dbReference type="Pfam" id="PF07992"/>
    </source>
</evidence>
<dbReference type="AlphaFoldDB" id="A0A346Y385"/>
<evidence type="ECO:0000256" key="6">
    <source>
        <dbReference type="ARBA" id="ARBA00022723"/>
    </source>
</evidence>
<keyword evidence="5" id="KW-0288">FMN</keyword>
<dbReference type="GO" id="GO:0010181">
    <property type="term" value="F:FMN binding"/>
    <property type="evidence" value="ECO:0007669"/>
    <property type="project" value="InterPro"/>
</dbReference>
<evidence type="ECO:0000313" key="13">
    <source>
        <dbReference type="Proteomes" id="UP000264006"/>
    </source>
</evidence>
<dbReference type="SUPFAM" id="SSF51395">
    <property type="entry name" value="FMN-linked oxidoreductases"/>
    <property type="match status" value="1"/>
</dbReference>
<dbReference type="InterPro" id="IPR023753">
    <property type="entry name" value="FAD/NAD-binding_dom"/>
</dbReference>
<comment type="similarity">
    <text evidence="3">In the N-terminal section; belongs to the NADH:flavin oxidoreductase/NADH oxidase family.</text>
</comment>
<comment type="cofactor">
    <cofactor evidence="2">
        <name>[4Fe-4S] cluster</name>
        <dbReference type="ChEBI" id="CHEBI:49883"/>
    </cofactor>
</comment>
<feature type="domain" description="FAD/NAD(P)-binding" evidence="11">
    <location>
        <begin position="383"/>
        <end position="606"/>
    </location>
</feature>
<dbReference type="KEGG" id="euz:DVS28_a4266"/>
<dbReference type="EMBL" id="CP031165">
    <property type="protein sequence ID" value="AXV08932.1"/>
    <property type="molecule type" value="Genomic_DNA"/>
</dbReference>
<comment type="cofactor">
    <cofactor evidence="1">
        <name>FMN</name>
        <dbReference type="ChEBI" id="CHEBI:58210"/>
    </cofactor>
</comment>
<evidence type="ECO:0000313" key="12">
    <source>
        <dbReference type="EMBL" id="AXV08932.1"/>
    </source>
</evidence>
<dbReference type="PRINTS" id="PR00368">
    <property type="entry name" value="FADPNR"/>
</dbReference>
<evidence type="ECO:0000256" key="1">
    <source>
        <dbReference type="ARBA" id="ARBA00001917"/>
    </source>
</evidence>
<dbReference type="Gene3D" id="3.20.20.70">
    <property type="entry name" value="Aldolase class I"/>
    <property type="match status" value="1"/>
</dbReference>
<evidence type="ECO:0000256" key="7">
    <source>
        <dbReference type="ARBA" id="ARBA00023002"/>
    </source>
</evidence>
<evidence type="ECO:0000256" key="9">
    <source>
        <dbReference type="ARBA" id="ARBA00023014"/>
    </source>
</evidence>
<evidence type="ECO:0000256" key="4">
    <source>
        <dbReference type="ARBA" id="ARBA00022630"/>
    </source>
</evidence>
<dbReference type="Proteomes" id="UP000264006">
    <property type="component" value="Chromosome"/>
</dbReference>
<dbReference type="SUPFAM" id="SSF51905">
    <property type="entry name" value="FAD/NAD(P)-binding domain"/>
    <property type="match status" value="1"/>
</dbReference>
<protein>
    <submittedName>
        <fullName evidence="12">2,4-dienoyl-CoA reductase [NADPH]</fullName>
    </submittedName>
</protein>
<name>A0A346Y385_9ACTN</name>
<dbReference type="RefSeq" id="WP_114593201.1">
    <property type="nucleotide sequence ID" value="NZ_CP031165.1"/>
</dbReference>
<keyword evidence="13" id="KW-1185">Reference proteome</keyword>
<keyword evidence="9" id="KW-0411">Iron-sulfur</keyword>
<feature type="domain" description="NADH:flavin oxidoreductase/NADH oxidase N-terminal" evidence="10">
    <location>
        <begin position="3"/>
        <end position="336"/>
    </location>
</feature>
<evidence type="ECO:0000256" key="5">
    <source>
        <dbReference type="ARBA" id="ARBA00022643"/>
    </source>
</evidence>
<dbReference type="Gene3D" id="3.40.50.720">
    <property type="entry name" value="NAD(P)-binding Rossmann-like Domain"/>
    <property type="match status" value="1"/>
</dbReference>
<dbReference type="PANTHER" id="PTHR42917:SF2">
    <property type="entry name" value="2,4-DIENOYL-COA REDUCTASE [(2E)-ENOYL-COA-PRODUCING]"/>
    <property type="match status" value="1"/>
</dbReference>
<accession>A0A346Y385</accession>
<dbReference type="PRINTS" id="PR00411">
    <property type="entry name" value="PNDRDTASEI"/>
</dbReference>
<dbReference type="InterPro" id="IPR013785">
    <property type="entry name" value="Aldolase_TIM"/>
</dbReference>
<keyword evidence="8" id="KW-0408">Iron</keyword>
<dbReference type="InterPro" id="IPR051793">
    <property type="entry name" value="NADH:flavin_oxidoreductase"/>
</dbReference>
<keyword evidence="6" id="KW-0479">Metal-binding</keyword>